<organism evidence="1 2">
    <name type="scientific">Acinetobacter baumannii</name>
    <dbReference type="NCBI Taxonomy" id="470"/>
    <lineage>
        <taxon>Bacteria</taxon>
        <taxon>Pseudomonadati</taxon>
        <taxon>Pseudomonadota</taxon>
        <taxon>Gammaproteobacteria</taxon>
        <taxon>Moraxellales</taxon>
        <taxon>Moraxellaceae</taxon>
        <taxon>Acinetobacter</taxon>
        <taxon>Acinetobacter calcoaceticus/baumannii complex</taxon>
    </lineage>
</organism>
<evidence type="ECO:0000313" key="2">
    <source>
        <dbReference type="Proteomes" id="UP000194699"/>
    </source>
</evidence>
<sequence length="510" mass="54516">MPDLNDALDAIKTAQGKAMQDTNDLTKSFTQPDGPTTGLQAYDLEAPSKKFYPVLTPLRNSISRVTNGFATQANWRVITAINVNNQRAGVSEGRRGGVIQHKTEDYFASFRGWGLENSVTWEADYAAKNFEDVKALAVQQTLEATMIEEERLIIGGNTSLAMGTTPTPTLAAVGTGGTLAAQTWSVICVALGPQAYLDVVGVNNGGIGQQFDASSKVPSKITRTNADGTTEEFGGGSARKSTAATVATTGTTSSITATVTPVIGAVGYAWYIGAAGSERLVVVSTVNSVILKQAADPNAQLASTLVDEDNSTSTIDFDGLLIQAFKPSSNAYVKVMPTGTAGVGTTLTSDGAGGIVEFEEAFEYFYRKYRLSPDVIYVSTQELLTITSLIIKNGGAPLLHLNVDANNPASLQAGVVVGSYQNKITGQRVPLRIHPNLAAGTIFMFTSRLPYPLANVGNIVQMKMRRDYHQIEWPLRTRRYEYGVYADGVLQHYAPFSMGIITNIAKPVQS</sequence>
<comment type="caution">
    <text evidence="1">The sequence shown here is derived from an EMBL/GenBank/DDBJ whole genome shotgun (WGS) entry which is preliminary data.</text>
</comment>
<name>A0A1S2FNG4_ACIBA</name>
<dbReference type="Proteomes" id="UP000194699">
    <property type="component" value="Unassembled WGS sequence"/>
</dbReference>
<gene>
    <name evidence="1" type="ORF">B9X95_17780</name>
</gene>
<accession>A0A1S2FNG4</accession>
<dbReference type="AlphaFoldDB" id="A0A1S2FNG4"/>
<reference evidence="1 2" key="1">
    <citation type="submission" date="2017-05" db="EMBL/GenBank/DDBJ databases">
        <authorList>
            <person name="Song R."/>
            <person name="Chenine A.L."/>
            <person name="Ruprecht R.M."/>
        </authorList>
    </citation>
    <scope>NUCLEOTIDE SEQUENCE [LARGE SCALE GENOMIC DNA]</scope>
    <source>
        <strain evidence="1 2">PR350</strain>
    </source>
</reference>
<protein>
    <submittedName>
        <fullName evidence="1">Uncharacterized protein</fullName>
    </submittedName>
</protein>
<evidence type="ECO:0000313" key="1">
    <source>
        <dbReference type="EMBL" id="OTM80867.1"/>
    </source>
</evidence>
<dbReference type="EMBL" id="NGEL01000175">
    <property type="protein sequence ID" value="OTM80867.1"/>
    <property type="molecule type" value="Genomic_DNA"/>
</dbReference>
<dbReference type="RefSeq" id="WP_023187815.1">
    <property type="nucleotide sequence ID" value="NZ_JAIWZT010000001.1"/>
</dbReference>
<proteinExistence type="predicted"/>